<dbReference type="PROSITE" id="PS51257">
    <property type="entry name" value="PROKAR_LIPOPROTEIN"/>
    <property type="match status" value="1"/>
</dbReference>
<gene>
    <name evidence="2" type="ORF">C7K25_05905</name>
</gene>
<dbReference type="EMBL" id="PXVD01000007">
    <property type="protein sequence ID" value="MDJ1370901.1"/>
    <property type="molecule type" value="Genomic_DNA"/>
</dbReference>
<evidence type="ECO:0000313" key="3">
    <source>
        <dbReference type="Proteomes" id="UP001170379"/>
    </source>
</evidence>
<feature type="signal peptide" evidence="1">
    <location>
        <begin position="1"/>
        <end position="28"/>
    </location>
</feature>
<reference evidence="2" key="1">
    <citation type="submission" date="2018-03" db="EMBL/GenBank/DDBJ databases">
        <authorList>
            <person name="Nunes O.C."/>
            <person name="Lopes A.R."/>
            <person name="Froufe H."/>
            <person name="Munoz-Merida A."/>
            <person name="Barroso C."/>
            <person name="Egas C."/>
        </authorList>
    </citation>
    <scope>NUCLEOTIDE SEQUENCE</scope>
    <source>
        <strain evidence="2">ON4</strain>
    </source>
</reference>
<accession>A0ABT7C6S9</accession>
<dbReference type="Pfam" id="PF03640">
    <property type="entry name" value="Lipoprotein_15"/>
    <property type="match status" value="1"/>
</dbReference>
<evidence type="ECO:0000313" key="2">
    <source>
        <dbReference type="EMBL" id="MDJ1370901.1"/>
    </source>
</evidence>
<dbReference type="InterPro" id="IPR005297">
    <property type="entry name" value="Lipoprotein_repeat"/>
</dbReference>
<evidence type="ECO:0000256" key="1">
    <source>
        <dbReference type="SAM" id="SignalP"/>
    </source>
</evidence>
<dbReference type="PANTHER" id="PTHR39335">
    <property type="entry name" value="BLL4220 PROTEIN"/>
    <property type="match status" value="1"/>
</dbReference>
<proteinExistence type="predicted"/>
<protein>
    <recommendedName>
        <fullName evidence="4">Lipoprotein with Yx(FWY)xxD motif</fullName>
    </recommendedName>
</protein>
<keyword evidence="3" id="KW-1185">Reference proteome</keyword>
<organism evidence="2 3">
    <name type="scientific">Gulosibacter molinativorax</name>
    <dbReference type="NCBI Taxonomy" id="256821"/>
    <lineage>
        <taxon>Bacteria</taxon>
        <taxon>Bacillati</taxon>
        <taxon>Actinomycetota</taxon>
        <taxon>Actinomycetes</taxon>
        <taxon>Micrococcales</taxon>
        <taxon>Microbacteriaceae</taxon>
        <taxon>Gulosibacter</taxon>
    </lineage>
</organism>
<keyword evidence="1" id="KW-0732">Signal</keyword>
<name>A0ABT7C6S9_9MICO</name>
<dbReference type="RefSeq" id="WP_026936252.1">
    <property type="nucleotide sequence ID" value="NZ_CP028426.1"/>
</dbReference>
<evidence type="ECO:0008006" key="4">
    <source>
        <dbReference type="Google" id="ProtNLM"/>
    </source>
</evidence>
<dbReference type="PANTHER" id="PTHR39335:SF1">
    <property type="entry name" value="BLL4220 PROTEIN"/>
    <property type="match status" value="1"/>
</dbReference>
<sequence>MTRINALTRRVFSALTLAGAALLLAACAAGGGGGAAPTDTTTSSSDTISVADVGGQSVLVTTEGLPVYITEEEQASGDVLCVSSGCVEFWPPVVAPSEAPTGNVNGQLGTVTRPDGTEQVTLDGVPLYTFASDSSSSVNGDGLSDSFDGQTLTWHVVPQDGLAGIGSGGGGTQDSRPGY</sequence>
<dbReference type="Proteomes" id="UP001170379">
    <property type="component" value="Unassembled WGS sequence"/>
</dbReference>
<reference evidence="2" key="2">
    <citation type="journal article" date="2022" name="Sci. Rep.">
        <title>In silico prediction of the enzymes involved in the degradation of the herbicide molinate by Gulosibacter molinativorax ON4T.</title>
        <authorList>
            <person name="Lopes A.R."/>
            <person name="Bunin E."/>
            <person name="Viana A.T."/>
            <person name="Froufe H."/>
            <person name="Munoz-Merida A."/>
            <person name="Pinho D."/>
            <person name="Figueiredo J."/>
            <person name="Barroso C."/>
            <person name="Vaz-Moreira I."/>
            <person name="Bellanger X."/>
            <person name="Egas C."/>
            <person name="Nunes O.C."/>
        </authorList>
    </citation>
    <scope>NUCLEOTIDE SEQUENCE</scope>
    <source>
        <strain evidence="2">ON4</strain>
    </source>
</reference>
<feature type="chain" id="PRO_5045054561" description="Lipoprotein with Yx(FWY)xxD motif" evidence="1">
    <location>
        <begin position="29"/>
        <end position="179"/>
    </location>
</feature>
<comment type="caution">
    <text evidence="2">The sequence shown here is derived from an EMBL/GenBank/DDBJ whole genome shotgun (WGS) entry which is preliminary data.</text>
</comment>